<name>A0A4P5ZAB3_PLAAG</name>
<sequence length="196" mass="21233">MRHKSLVFTGLIALCSSFLAPQTALSQPAPGQKGFFCDTSTGTPTTLYQNTQGSREPWIKWESDVFSGAGYDPLRRCTEVSGRLETYRQNKQLKYITGGIMNSQPVICTASQVNGRCEGLIFTLKPGQDVIATLNKLLAWREGQAGVPSLSESGAIPYIDVSGRLENDSNSVTTPQFNSQPVVAPQTTPSNGSREL</sequence>
<dbReference type="Proteomes" id="UP000299794">
    <property type="component" value="Unassembled WGS sequence"/>
</dbReference>
<protein>
    <recommendedName>
        <fullName evidence="5">Circadian oscillating protein COP23</fullName>
    </recommendedName>
</protein>
<dbReference type="Pfam" id="PF14218">
    <property type="entry name" value="COP23"/>
    <property type="match status" value="1"/>
</dbReference>
<feature type="chain" id="PRO_5020805553" description="Circadian oscillating protein COP23" evidence="2">
    <location>
        <begin position="27"/>
        <end position="196"/>
    </location>
</feature>
<dbReference type="AlphaFoldDB" id="A0A4P5ZAB3"/>
<organism evidence="3 4">
    <name type="scientific">Planktothrix agardhii CCAP 1459/11A</name>
    <dbReference type="NCBI Taxonomy" id="282420"/>
    <lineage>
        <taxon>Bacteria</taxon>
        <taxon>Bacillati</taxon>
        <taxon>Cyanobacteriota</taxon>
        <taxon>Cyanophyceae</taxon>
        <taxon>Oscillatoriophycideae</taxon>
        <taxon>Oscillatoriales</taxon>
        <taxon>Microcoleaceae</taxon>
        <taxon>Planktothrix</taxon>
    </lineage>
</organism>
<proteinExistence type="predicted"/>
<feature type="compositionally biased region" description="Polar residues" evidence="1">
    <location>
        <begin position="168"/>
        <end position="196"/>
    </location>
</feature>
<comment type="caution">
    <text evidence="3">The sequence shown here is derived from an EMBL/GenBank/DDBJ whole genome shotgun (WGS) entry which is preliminary data.</text>
</comment>
<dbReference type="InterPro" id="IPR025478">
    <property type="entry name" value="COP23"/>
</dbReference>
<evidence type="ECO:0000313" key="4">
    <source>
        <dbReference type="Proteomes" id="UP000299794"/>
    </source>
</evidence>
<gene>
    <name evidence="3" type="ORF">PA905_06150</name>
</gene>
<dbReference type="EMBL" id="BJCD01000030">
    <property type="protein sequence ID" value="GDZ92918.1"/>
    <property type="molecule type" value="Genomic_DNA"/>
</dbReference>
<dbReference type="RefSeq" id="WP_141293459.1">
    <property type="nucleotide sequence ID" value="NZ_BJCD01000030.1"/>
</dbReference>
<evidence type="ECO:0000313" key="3">
    <source>
        <dbReference type="EMBL" id="GDZ92918.1"/>
    </source>
</evidence>
<feature type="region of interest" description="Disordered" evidence="1">
    <location>
        <begin position="167"/>
        <end position="196"/>
    </location>
</feature>
<evidence type="ECO:0000256" key="1">
    <source>
        <dbReference type="SAM" id="MobiDB-lite"/>
    </source>
</evidence>
<feature type="signal peptide" evidence="2">
    <location>
        <begin position="1"/>
        <end position="26"/>
    </location>
</feature>
<evidence type="ECO:0008006" key="5">
    <source>
        <dbReference type="Google" id="ProtNLM"/>
    </source>
</evidence>
<accession>A0A4P5ZAB3</accession>
<keyword evidence="2" id="KW-0732">Signal</keyword>
<reference evidence="4" key="1">
    <citation type="submission" date="2019-02" db="EMBL/GenBank/DDBJ databases">
        <title>Draft genome sequence of Planktothrix agardhii NIES-905.</title>
        <authorList>
            <person name="Yamaguchi H."/>
            <person name="Suzuki S."/>
            <person name="Kawachi M."/>
        </authorList>
    </citation>
    <scope>NUCLEOTIDE SEQUENCE [LARGE SCALE GENOMIC DNA]</scope>
    <source>
        <strain evidence="4">CCAP 1459/11A</strain>
    </source>
</reference>
<evidence type="ECO:0000256" key="2">
    <source>
        <dbReference type="SAM" id="SignalP"/>
    </source>
</evidence>